<feature type="non-terminal residue" evidence="1">
    <location>
        <position position="1"/>
    </location>
</feature>
<name>A0A8S3A333_9BILA</name>
<dbReference type="OrthoDB" id="5981652at2759"/>
<dbReference type="PANTHER" id="PTHR33845:SF1">
    <property type="entry name" value="C2H2-TYPE DOMAIN-CONTAINING PROTEIN"/>
    <property type="match status" value="1"/>
</dbReference>
<organism evidence="1 2">
    <name type="scientific">Didymodactylos carnosus</name>
    <dbReference type="NCBI Taxonomy" id="1234261"/>
    <lineage>
        <taxon>Eukaryota</taxon>
        <taxon>Metazoa</taxon>
        <taxon>Spiralia</taxon>
        <taxon>Gnathifera</taxon>
        <taxon>Rotifera</taxon>
        <taxon>Eurotatoria</taxon>
        <taxon>Bdelloidea</taxon>
        <taxon>Philodinida</taxon>
        <taxon>Philodinidae</taxon>
        <taxon>Didymodactylos</taxon>
    </lineage>
</organism>
<reference evidence="1" key="1">
    <citation type="submission" date="2021-02" db="EMBL/GenBank/DDBJ databases">
        <authorList>
            <person name="Nowell W R."/>
        </authorList>
    </citation>
    <scope>NUCLEOTIDE SEQUENCE</scope>
</reference>
<protein>
    <submittedName>
        <fullName evidence="1">Uncharacterized protein</fullName>
    </submittedName>
</protein>
<sequence>DFSDPQAGKGPCDRMAATIKYNIRRYVDEKHNCTNSQEFVVAARSTKYLSIYQSLIPSNPITA</sequence>
<gene>
    <name evidence="1" type="ORF">SRO942_LOCUS51063</name>
</gene>
<dbReference type="AlphaFoldDB" id="A0A8S3A333"/>
<dbReference type="Proteomes" id="UP000681722">
    <property type="component" value="Unassembled WGS sequence"/>
</dbReference>
<feature type="non-terminal residue" evidence="1">
    <location>
        <position position="63"/>
    </location>
</feature>
<proteinExistence type="predicted"/>
<accession>A0A8S3A333</accession>
<dbReference type="EMBL" id="CAJOBC010154021">
    <property type="protein sequence ID" value="CAF4680780.1"/>
    <property type="molecule type" value="Genomic_DNA"/>
</dbReference>
<comment type="caution">
    <text evidence="1">The sequence shown here is derived from an EMBL/GenBank/DDBJ whole genome shotgun (WGS) entry which is preliminary data.</text>
</comment>
<evidence type="ECO:0000313" key="1">
    <source>
        <dbReference type="EMBL" id="CAF4680780.1"/>
    </source>
</evidence>
<dbReference type="PANTHER" id="PTHR33845">
    <property type="entry name" value="C2H2-TYPE DOMAIN-CONTAINING PROTEIN"/>
    <property type="match status" value="1"/>
</dbReference>
<evidence type="ECO:0000313" key="2">
    <source>
        <dbReference type="Proteomes" id="UP000681722"/>
    </source>
</evidence>